<protein>
    <submittedName>
        <fullName evidence="2">Uncharacterized protein</fullName>
    </submittedName>
</protein>
<comment type="caution">
    <text evidence="2">The sequence shown here is derived from an EMBL/GenBank/DDBJ whole genome shotgun (WGS) entry which is preliminary data.</text>
</comment>
<keyword evidence="1" id="KW-0812">Transmembrane</keyword>
<proteinExistence type="predicted"/>
<evidence type="ECO:0000256" key="1">
    <source>
        <dbReference type="SAM" id="Phobius"/>
    </source>
</evidence>
<feature type="transmembrane region" description="Helical" evidence="1">
    <location>
        <begin position="12"/>
        <end position="34"/>
    </location>
</feature>
<accession>A0A4Q7S8T6</accession>
<feature type="transmembrane region" description="Helical" evidence="1">
    <location>
        <begin position="40"/>
        <end position="64"/>
    </location>
</feature>
<dbReference type="RefSeq" id="WP_130390168.1">
    <property type="nucleotide sequence ID" value="NZ_SGXM01000001.1"/>
</dbReference>
<keyword evidence="1" id="KW-0472">Membrane</keyword>
<dbReference type="EMBL" id="SGXM01000001">
    <property type="protein sequence ID" value="RZT42180.1"/>
    <property type="molecule type" value="Genomic_DNA"/>
</dbReference>
<evidence type="ECO:0000313" key="3">
    <source>
        <dbReference type="Proteomes" id="UP000291078"/>
    </source>
</evidence>
<evidence type="ECO:0000313" key="2">
    <source>
        <dbReference type="EMBL" id="RZT42180.1"/>
    </source>
</evidence>
<keyword evidence="1" id="KW-1133">Transmembrane helix</keyword>
<keyword evidence="3" id="KW-1185">Reference proteome</keyword>
<reference evidence="2 3" key="1">
    <citation type="journal article" date="2015" name="Stand. Genomic Sci.">
        <title>Genomic Encyclopedia of Bacterial and Archaeal Type Strains, Phase III: the genomes of soil and plant-associated and newly described type strains.</title>
        <authorList>
            <person name="Whitman W.B."/>
            <person name="Woyke T."/>
            <person name="Klenk H.P."/>
            <person name="Zhou Y."/>
            <person name="Lilburn T.G."/>
            <person name="Beck B.J."/>
            <person name="De Vos P."/>
            <person name="Vandamme P."/>
            <person name="Eisen J.A."/>
            <person name="Garrity G."/>
            <person name="Hugenholtz P."/>
            <person name="Kyrpides N.C."/>
        </authorList>
    </citation>
    <scope>NUCLEOTIDE SEQUENCE [LARGE SCALE GENOMIC DNA]</scope>
    <source>
        <strain evidence="2 3">ASC-9842</strain>
    </source>
</reference>
<dbReference type="Proteomes" id="UP000291078">
    <property type="component" value="Unassembled WGS sequence"/>
</dbReference>
<organism evidence="2 3">
    <name type="scientific">Cupriavidus agavae</name>
    <dbReference type="NCBI Taxonomy" id="1001822"/>
    <lineage>
        <taxon>Bacteria</taxon>
        <taxon>Pseudomonadati</taxon>
        <taxon>Pseudomonadota</taxon>
        <taxon>Betaproteobacteria</taxon>
        <taxon>Burkholderiales</taxon>
        <taxon>Burkholderiaceae</taxon>
        <taxon>Cupriavidus</taxon>
    </lineage>
</organism>
<sequence length="83" mass="9216">MSQQRSKDASGVYLGLALGLLYCAAAVTVAALGLHEVWPWAWLAIVELSLLVTFLLGLIFLKYLRLALEASRFEKARSRHKSL</sequence>
<name>A0A4Q7S8T6_9BURK</name>
<gene>
    <name evidence="2" type="ORF">EV147_1203</name>
</gene>
<dbReference type="AlphaFoldDB" id="A0A4Q7S8T6"/>